<feature type="domain" description="PAS" evidence="11">
    <location>
        <begin position="129"/>
        <end position="200"/>
    </location>
</feature>
<evidence type="ECO:0000256" key="2">
    <source>
        <dbReference type="ARBA" id="ARBA00012438"/>
    </source>
</evidence>
<dbReference type="InterPro" id="IPR000700">
    <property type="entry name" value="PAS-assoc_C"/>
</dbReference>
<feature type="coiled-coil region" evidence="9">
    <location>
        <begin position="242"/>
        <end position="272"/>
    </location>
</feature>
<evidence type="ECO:0000256" key="9">
    <source>
        <dbReference type="SAM" id="Coils"/>
    </source>
</evidence>
<evidence type="ECO:0000259" key="12">
    <source>
        <dbReference type="PROSITE" id="PS50113"/>
    </source>
</evidence>
<evidence type="ECO:0000256" key="7">
    <source>
        <dbReference type="ARBA" id="ARBA00022840"/>
    </source>
</evidence>
<evidence type="ECO:0000256" key="1">
    <source>
        <dbReference type="ARBA" id="ARBA00000085"/>
    </source>
</evidence>
<name>A0A6M1T3P7_9BACT</name>
<dbReference type="SMART" id="SM00086">
    <property type="entry name" value="PAC"/>
    <property type="match status" value="4"/>
</dbReference>
<dbReference type="Pfam" id="PF07568">
    <property type="entry name" value="HisKA_2"/>
    <property type="match status" value="1"/>
</dbReference>
<feature type="domain" description="PAC" evidence="12">
    <location>
        <begin position="77"/>
        <end position="128"/>
    </location>
</feature>
<dbReference type="GO" id="GO:0005524">
    <property type="term" value="F:ATP binding"/>
    <property type="evidence" value="ECO:0007669"/>
    <property type="project" value="UniProtKB-KW"/>
</dbReference>
<dbReference type="Gene3D" id="3.30.450.20">
    <property type="entry name" value="PAS domain"/>
    <property type="match status" value="4"/>
</dbReference>
<dbReference type="InterPro" id="IPR011495">
    <property type="entry name" value="Sig_transdc_His_kin_sub2_dim/P"/>
</dbReference>
<dbReference type="Pfam" id="PF13426">
    <property type="entry name" value="PAS_9"/>
    <property type="match status" value="2"/>
</dbReference>
<dbReference type="EC" id="2.7.13.3" evidence="2"/>
<dbReference type="RefSeq" id="WP_165268706.1">
    <property type="nucleotide sequence ID" value="NZ_JAALLS010000011.1"/>
</dbReference>
<keyword evidence="9" id="KW-0175">Coiled coil</keyword>
<dbReference type="InterPro" id="IPR035965">
    <property type="entry name" value="PAS-like_dom_sf"/>
</dbReference>
<dbReference type="PANTHER" id="PTHR41523">
    <property type="entry name" value="TWO-COMPONENT SYSTEM SENSOR PROTEIN"/>
    <property type="match status" value="1"/>
</dbReference>
<comment type="catalytic activity">
    <reaction evidence="1">
        <text>ATP + protein L-histidine = ADP + protein N-phospho-L-histidine.</text>
        <dbReference type="EC" id="2.7.13.3"/>
    </reaction>
</comment>
<dbReference type="InterPro" id="IPR001610">
    <property type="entry name" value="PAC"/>
</dbReference>
<evidence type="ECO:0000256" key="8">
    <source>
        <dbReference type="ARBA" id="ARBA00023026"/>
    </source>
</evidence>
<dbReference type="Pfam" id="PF02518">
    <property type="entry name" value="HATPase_c"/>
    <property type="match status" value="1"/>
</dbReference>
<keyword evidence="7" id="KW-0067">ATP-binding</keyword>
<keyword evidence="8" id="KW-0843">Virulence</keyword>
<dbReference type="SMART" id="SM00387">
    <property type="entry name" value="HATPase_c"/>
    <property type="match status" value="1"/>
</dbReference>
<evidence type="ECO:0000256" key="6">
    <source>
        <dbReference type="ARBA" id="ARBA00022777"/>
    </source>
</evidence>
<dbReference type="InterPro" id="IPR000014">
    <property type="entry name" value="PAS"/>
</dbReference>
<feature type="domain" description="PAS" evidence="11">
    <location>
        <begin position="386"/>
        <end position="456"/>
    </location>
</feature>
<dbReference type="Gene3D" id="2.10.70.100">
    <property type="match status" value="1"/>
</dbReference>
<feature type="domain" description="Histidine kinase" evidence="10">
    <location>
        <begin position="512"/>
        <end position="704"/>
    </location>
</feature>
<evidence type="ECO:0000259" key="10">
    <source>
        <dbReference type="PROSITE" id="PS50109"/>
    </source>
</evidence>
<dbReference type="GO" id="GO:0004673">
    <property type="term" value="F:protein histidine kinase activity"/>
    <property type="evidence" value="ECO:0007669"/>
    <property type="project" value="UniProtKB-EC"/>
</dbReference>
<evidence type="ECO:0000256" key="4">
    <source>
        <dbReference type="ARBA" id="ARBA00022679"/>
    </source>
</evidence>
<evidence type="ECO:0000256" key="5">
    <source>
        <dbReference type="ARBA" id="ARBA00022741"/>
    </source>
</evidence>
<keyword evidence="5" id="KW-0547">Nucleotide-binding</keyword>
<dbReference type="PANTHER" id="PTHR41523:SF8">
    <property type="entry name" value="ETHYLENE RESPONSE SENSOR PROTEIN"/>
    <property type="match status" value="1"/>
</dbReference>
<dbReference type="EMBL" id="JAALLS010000011">
    <property type="protein sequence ID" value="NGP88709.1"/>
    <property type="molecule type" value="Genomic_DNA"/>
</dbReference>
<comment type="caution">
    <text evidence="13">The sequence shown here is derived from an EMBL/GenBank/DDBJ whole genome shotgun (WGS) entry which is preliminary data.</text>
</comment>
<feature type="domain" description="PAC" evidence="12">
    <location>
        <begin position="203"/>
        <end position="254"/>
    </location>
</feature>
<dbReference type="InterPro" id="IPR005467">
    <property type="entry name" value="His_kinase_dom"/>
</dbReference>
<dbReference type="CDD" id="cd00130">
    <property type="entry name" value="PAS"/>
    <property type="match status" value="1"/>
</dbReference>
<dbReference type="SUPFAM" id="SSF55785">
    <property type="entry name" value="PYP-like sensor domain (PAS domain)"/>
    <property type="match status" value="4"/>
</dbReference>
<keyword evidence="6" id="KW-0418">Kinase</keyword>
<keyword evidence="3" id="KW-0597">Phosphoprotein</keyword>
<organism evidence="13 14">
    <name type="scientific">Fodinibius halophilus</name>
    <dbReference type="NCBI Taxonomy" id="1736908"/>
    <lineage>
        <taxon>Bacteria</taxon>
        <taxon>Pseudomonadati</taxon>
        <taxon>Balneolota</taxon>
        <taxon>Balneolia</taxon>
        <taxon>Balneolales</taxon>
        <taxon>Balneolaceae</taxon>
        <taxon>Fodinibius</taxon>
    </lineage>
</organism>
<gene>
    <name evidence="13" type="ORF">G3569_10105</name>
</gene>
<dbReference type="PROSITE" id="PS50109">
    <property type="entry name" value="HIS_KIN"/>
    <property type="match status" value="1"/>
</dbReference>
<protein>
    <recommendedName>
        <fullName evidence="2">histidine kinase</fullName>
        <ecNumber evidence="2">2.7.13.3</ecNumber>
    </recommendedName>
</protein>
<dbReference type="InterPro" id="IPR036890">
    <property type="entry name" value="HATPase_C_sf"/>
</dbReference>
<proteinExistence type="predicted"/>
<dbReference type="NCBIfam" id="TIGR00229">
    <property type="entry name" value="sensory_box"/>
    <property type="match status" value="3"/>
</dbReference>
<dbReference type="SUPFAM" id="SSF55874">
    <property type="entry name" value="ATPase domain of HSP90 chaperone/DNA topoisomerase II/histidine kinase"/>
    <property type="match status" value="1"/>
</dbReference>
<dbReference type="Gene3D" id="3.30.565.10">
    <property type="entry name" value="Histidine kinase-like ATPase, C-terminal domain"/>
    <property type="match status" value="1"/>
</dbReference>
<keyword evidence="14" id="KW-1185">Reference proteome</keyword>
<dbReference type="PROSITE" id="PS50112">
    <property type="entry name" value="PAS"/>
    <property type="match status" value="2"/>
</dbReference>
<dbReference type="PROSITE" id="PS50113">
    <property type="entry name" value="PAC"/>
    <property type="match status" value="2"/>
</dbReference>
<evidence type="ECO:0000313" key="13">
    <source>
        <dbReference type="EMBL" id="NGP88709.1"/>
    </source>
</evidence>
<dbReference type="InterPro" id="IPR013655">
    <property type="entry name" value="PAS_fold_3"/>
</dbReference>
<sequence>MINKHIKKAYQMADIGHWELDVESGELYWSDEINRLHEAPLDYQPDLDVAINFFEEGEERKKVRDIMTKAIEKGDPFTLESKIITCKGNVRWVRAIGKAISEGGECKRVFGTIQDITTQCKAELEAQRARQEMQDVIEHSTIMFYRHDTDQNLLYISPQSKQFLGSPPEEVMQQWTEFVTDHPKNKEGLKRVEEAIKTGEPQPSYELQLERTDGKIIWVQVNESPVVEDGETVEIVGSLTDITSLKEQQQQVEEKEAQLRNIANNIDGMVHRYIMHPDDSYEFTFVSEGVRGLHEVTPEQVIETPDLLWEQIVDEHLDEVRQSVQESAEELKRWDQKWKIKTPSGQEKWIHGRGTPKQLEDGSVQWDTILLDVTSQKKLEQNVSRQVSLLNNILDSIPGLFYMIREDLTFARTNKNVESLFNLTSEQLRSTNALSLIAPRERTKAKQLIGKAFVEGYAELETILIGDDGQEHHYYMNGSGIELGKDRYVIGSGINITERVEAEEENTVLLREVHHRVKNNLAIISGILSLELDELPANDSDRSALERSVNRIHAIAKVHELLYRSTSFSQVNVKEYISELATTVINTLKAAGDIDIQLDIEEVEMNINETIPLGMLLNELLTNSVKYAFRDKQEGRIELNIIQHQQYYKVVYRDNGRGFDRAEFEQSTTLGLTIVKMLLQQLKADYEIDTDDKFEIVFTFDKRETGSHGNM</sequence>
<dbReference type="Proteomes" id="UP000479132">
    <property type="component" value="Unassembled WGS sequence"/>
</dbReference>
<reference evidence="13 14" key="1">
    <citation type="submission" date="2020-02" db="EMBL/GenBank/DDBJ databases">
        <title>Aliifodinibius halophilus 2W32, complete genome.</title>
        <authorList>
            <person name="Li Y."/>
            <person name="Wu S."/>
        </authorList>
    </citation>
    <scope>NUCLEOTIDE SEQUENCE [LARGE SCALE GENOMIC DNA]</scope>
    <source>
        <strain evidence="13 14">2W32</strain>
    </source>
</reference>
<dbReference type="InterPro" id="IPR003594">
    <property type="entry name" value="HATPase_dom"/>
</dbReference>
<accession>A0A6M1T3P7</accession>
<keyword evidence="4" id="KW-0808">Transferase</keyword>
<evidence type="ECO:0000259" key="11">
    <source>
        <dbReference type="PROSITE" id="PS50112"/>
    </source>
</evidence>
<dbReference type="AlphaFoldDB" id="A0A6M1T3P7"/>
<dbReference type="SMART" id="SM00091">
    <property type="entry name" value="PAS"/>
    <property type="match status" value="3"/>
</dbReference>
<dbReference type="Pfam" id="PF08447">
    <property type="entry name" value="PAS_3"/>
    <property type="match status" value="2"/>
</dbReference>
<evidence type="ECO:0000256" key="3">
    <source>
        <dbReference type="ARBA" id="ARBA00022553"/>
    </source>
</evidence>
<evidence type="ECO:0000313" key="14">
    <source>
        <dbReference type="Proteomes" id="UP000479132"/>
    </source>
</evidence>